<dbReference type="InterPro" id="IPR008930">
    <property type="entry name" value="Terpenoid_cyclase/PrenylTrfase"/>
</dbReference>
<proteinExistence type="predicted"/>
<dbReference type="PANTHER" id="PTHR31739">
    <property type="entry name" value="ENT-COPALYL DIPHOSPHATE SYNTHASE, CHLOROPLASTIC"/>
    <property type="match status" value="1"/>
</dbReference>
<name>A0A7W7SW56_9ACTN</name>
<dbReference type="EMBL" id="JACHJW010000001">
    <property type="protein sequence ID" value="MBB4962068.1"/>
    <property type="molecule type" value="Genomic_DNA"/>
</dbReference>
<dbReference type="AlphaFoldDB" id="A0A7W7SW56"/>
<accession>A0A7W7SW56</accession>
<dbReference type="InterPro" id="IPR032696">
    <property type="entry name" value="SQ_cyclase_C"/>
</dbReference>
<dbReference type="Gene3D" id="1.50.10.160">
    <property type="match status" value="1"/>
</dbReference>
<dbReference type="GO" id="GO:0010333">
    <property type="term" value="F:terpene synthase activity"/>
    <property type="evidence" value="ECO:0007669"/>
    <property type="project" value="InterPro"/>
</dbReference>
<dbReference type="SUPFAM" id="SSF81853">
    <property type="entry name" value="Family 10 polysaccharide lyase"/>
    <property type="match status" value="1"/>
</dbReference>
<dbReference type="InterPro" id="IPR050148">
    <property type="entry name" value="Terpene_synthase-like"/>
</dbReference>
<gene>
    <name evidence="2" type="ORF">FHR38_005801</name>
</gene>
<evidence type="ECO:0000259" key="1">
    <source>
        <dbReference type="Pfam" id="PF13243"/>
    </source>
</evidence>
<comment type="caution">
    <text evidence="2">The sequence shown here is derived from an EMBL/GenBank/DDBJ whole genome shotgun (WGS) entry which is preliminary data.</text>
</comment>
<feature type="domain" description="Squalene cyclase C-terminal" evidence="1">
    <location>
        <begin position="360"/>
        <end position="478"/>
    </location>
</feature>
<dbReference type="Gene3D" id="1.50.10.20">
    <property type="match status" value="1"/>
</dbReference>
<protein>
    <recommendedName>
        <fullName evidence="1">Squalene cyclase C-terminal domain-containing protein</fullName>
    </recommendedName>
</protein>
<organism evidence="2 3">
    <name type="scientific">Micromonospora polyrhachis</name>
    <dbReference type="NCBI Taxonomy" id="1282883"/>
    <lineage>
        <taxon>Bacteria</taxon>
        <taxon>Bacillati</taxon>
        <taxon>Actinomycetota</taxon>
        <taxon>Actinomycetes</taxon>
        <taxon>Micromonosporales</taxon>
        <taxon>Micromonosporaceae</taxon>
        <taxon>Micromonospora</taxon>
    </lineage>
</organism>
<reference evidence="2 3" key="1">
    <citation type="submission" date="2020-08" db="EMBL/GenBank/DDBJ databases">
        <title>Sequencing the genomes of 1000 actinobacteria strains.</title>
        <authorList>
            <person name="Klenk H.-P."/>
        </authorList>
    </citation>
    <scope>NUCLEOTIDE SEQUENCE [LARGE SCALE GENOMIC DNA]</scope>
    <source>
        <strain evidence="2 3">DSM 45886</strain>
    </source>
</reference>
<evidence type="ECO:0000313" key="3">
    <source>
        <dbReference type="Proteomes" id="UP000578819"/>
    </source>
</evidence>
<dbReference type="SUPFAM" id="SSF48239">
    <property type="entry name" value="Terpenoid cyclases/Protein prenyltransferases"/>
    <property type="match status" value="1"/>
</dbReference>
<dbReference type="RefSeq" id="WP_312882466.1">
    <property type="nucleotide sequence ID" value="NZ_JACHJW010000001.1"/>
</dbReference>
<keyword evidence="3" id="KW-1185">Reference proteome</keyword>
<sequence>MSTDNLLAEWAPPTDVDLATAADELVAGMVDEPWGQASPSVYETGRLVALAPWLTRHAGRVRYLVASQHPDGGWGQPDGYGLVPTLSATEALFVTLRRPTGPGPTRAELAAAVERGLRVLVRWLADPALSVPDTPAADLIVPDLVNLLNTHLDELRDTPVVGLDPMWAGVHLGLPARMDPARLTQVRNGLAVGAPIPEKLLHALETAGEAARAARGVTPVPPGTVGASPAATAAWLGGPEVTGPARSYLDFVASQLGGPVPCATPITVFERGWVLSTLARANLPIDPPADLVRSLRAALGPDGAPAGPGLPADADSSSVALYALAQLGQPVAPDCLWSFDTGAHFCTWPGEDGYSITTNAHVLDALGHHLATVPAAPGRYRTTVDRLAGWLCGQQRSDGGWADRWHASPYYATVCCVLALHEHGRGPAVSTAVARAADWVLATQRDDGSWGRWAGTAEETAYAMQVLATAGRSGLSGLGAALARGQAYLLSPADRTDGVPLWQRPNNVPLWHDKDLYLPTAIVRSAVIAALVPVARRPELITPALPT</sequence>
<dbReference type="GO" id="GO:0000287">
    <property type="term" value="F:magnesium ion binding"/>
    <property type="evidence" value="ECO:0007669"/>
    <property type="project" value="TreeGrafter"/>
</dbReference>
<dbReference type="PANTHER" id="PTHR31739:SF25">
    <property type="entry name" value="(E,E)-GERANYLLINALOOL SYNTHASE"/>
    <property type="match status" value="1"/>
</dbReference>
<dbReference type="Pfam" id="PF13243">
    <property type="entry name" value="SQHop_cyclase_C"/>
    <property type="match status" value="1"/>
</dbReference>
<evidence type="ECO:0000313" key="2">
    <source>
        <dbReference type="EMBL" id="MBB4962068.1"/>
    </source>
</evidence>
<dbReference type="Proteomes" id="UP000578819">
    <property type="component" value="Unassembled WGS sequence"/>
</dbReference>
<dbReference type="GO" id="GO:0016102">
    <property type="term" value="P:diterpenoid biosynthetic process"/>
    <property type="evidence" value="ECO:0007669"/>
    <property type="project" value="TreeGrafter"/>
</dbReference>